<sequence length="208" mass="23587">MSTTRSTSPAWTSPSPSSHPPSIVSLDEDAFIYSPQLSPSTSAPSISPPHQTIHSPSSLLTQYPIRNKMAPKRPASQQASDTSDKRSKTLLSTKDSEIAQLRADLVRASESATARKNEFTKLIERLKSAEQALEQEVKKNEDLRRIYTVHGNTQHFSKRRVEELEVKNEELEEQKAELQQWFCRAQREVVELREQLDRLGRLVQPRGV</sequence>
<dbReference type="Proteomes" id="UP000193240">
    <property type="component" value="Unassembled WGS sequence"/>
</dbReference>
<dbReference type="AlphaFoldDB" id="A0A1Y2LMP1"/>
<proteinExistence type="predicted"/>
<keyword evidence="4" id="KW-1185">Reference proteome</keyword>
<accession>A0A1Y2LMP1</accession>
<feature type="coiled-coil region" evidence="1">
    <location>
        <begin position="116"/>
        <end position="184"/>
    </location>
</feature>
<dbReference type="EMBL" id="KZ107855">
    <property type="protein sequence ID" value="OSS45065.1"/>
    <property type="molecule type" value="Genomic_DNA"/>
</dbReference>
<name>A0A1Y2LMP1_EPING</name>
<feature type="compositionally biased region" description="Low complexity" evidence="2">
    <location>
        <begin position="1"/>
        <end position="25"/>
    </location>
</feature>
<protein>
    <submittedName>
        <fullName evidence="3">Uncharacterized protein</fullName>
    </submittedName>
</protein>
<feature type="region of interest" description="Disordered" evidence="2">
    <location>
        <begin position="1"/>
        <end position="94"/>
    </location>
</feature>
<reference evidence="3 4" key="1">
    <citation type="journal article" date="2017" name="Genome Announc.">
        <title>Genome sequence of the saprophytic ascomycete Epicoccum nigrum ICMP 19927 strain isolated from New Zealand.</title>
        <authorList>
            <person name="Fokin M."/>
            <person name="Fleetwood D."/>
            <person name="Weir B.S."/>
            <person name="Villas-Boas S.G."/>
        </authorList>
    </citation>
    <scope>NUCLEOTIDE SEQUENCE [LARGE SCALE GENOMIC DNA]</scope>
    <source>
        <strain evidence="3 4">ICMP 19927</strain>
    </source>
</reference>
<evidence type="ECO:0000256" key="2">
    <source>
        <dbReference type="SAM" id="MobiDB-lite"/>
    </source>
</evidence>
<organism evidence="3 4">
    <name type="scientific">Epicoccum nigrum</name>
    <name type="common">Soil fungus</name>
    <name type="synonym">Epicoccum purpurascens</name>
    <dbReference type="NCBI Taxonomy" id="105696"/>
    <lineage>
        <taxon>Eukaryota</taxon>
        <taxon>Fungi</taxon>
        <taxon>Dikarya</taxon>
        <taxon>Ascomycota</taxon>
        <taxon>Pezizomycotina</taxon>
        <taxon>Dothideomycetes</taxon>
        <taxon>Pleosporomycetidae</taxon>
        <taxon>Pleosporales</taxon>
        <taxon>Pleosporineae</taxon>
        <taxon>Didymellaceae</taxon>
        <taxon>Epicoccum</taxon>
    </lineage>
</organism>
<evidence type="ECO:0000256" key="1">
    <source>
        <dbReference type="SAM" id="Coils"/>
    </source>
</evidence>
<feature type="compositionally biased region" description="Low complexity" evidence="2">
    <location>
        <begin position="38"/>
        <end position="49"/>
    </location>
</feature>
<evidence type="ECO:0000313" key="3">
    <source>
        <dbReference type="EMBL" id="OSS45065.1"/>
    </source>
</evidence>
<keyword evidence="1" id="KW-0175">Coiled coil</keyword>
<feature type="compositionally biased region" description="Polar residues" evidence="2">
    <location>
        <begin position="50"/>
        <end position="61"/>
    </location>
</feature>
<evidence type="ECO:0000313" key="4">
    <source>
        <dbReference type="Proteomes" id="UP000193240"/>
    </source>
</evidence>
<dbReference type="InParanoid" id="A0A1Y2LMP1"/>
<gene>
    <name evidence="3" type="ORF">B5807_09192</name>
</gene>